<dbReference type="SUPFAM" id="SSF53448">
    <property type="entry name" value="Nucleotide-diphospho-sugar transferases"/>
    <property type="match status" value="1"/>
</dbReference>
<protein>
    <submittedName>
        <fullName evidence="1">Glycosyltransferase family 2 protein</fullName>
    </submittedName>
</protein>
<dbReference type="Pfam" id="PF13641">
    <property type="entry name" value="Glyco_tranf_2_3"/>
    <property type="match status" value="1"/>
</dbReference>
<name>A0A939C3J3_9ACTN</name>
<keyword evidence="2" id="KW-1185">Reference proteome</keyword>
<dbReference type="InterPro" id="IPR029044">
    <property type="entry name" value="Nucleotide-diphossugar_trans"/>
</dbReference>
<dbReference type="CDD" id="cd04186">
    <property type="entry name" value="GT_2_like_c"/>
    <property type="match status" value="1"/>
</dbReference>
<gene>
    <name evidence="1" type="ORF">JL106_17835</name>
</gene>
<dbReference type="AlphaFoldDB" id="A0A939C3J3"/>
<dbReference type="PANTHER" id="PTHR43179">
    <property type="entry name" value="RHAMNOSYLTRANSFERASE WBBL"/>
    <property type="match status" value="1"/>
</dbReference>
<dbReference type="EMBL" id="JAERWK010000023">
    <property type="protein sequence ID" value="MBM9469152.1"/>
    <property type="molecule type" value="Genomic_DNA"/>
</dbReference>
<dbReference type="RefSeq" id="WP_205262110.1">
    <property type="nucleotide sequence ID" value="NZ_JAERWK010000023.1"/>
</dbReference>
<dbReference type="PANTHER" id="PTHR43179:SF7">
    <property type="entry name" value="RHAMNOSYLTRANSFERASE WBBL"/>
    <property type="match status" value="1"/>
</dbReference>
<accession>A0A939C3J3</accession>
<dbReference type="Proteomes" id="UP000663792">
    <property type="component" value="Unassembled WGS sequence"/>
</dbReference>
<sequence>MIIVAYHSRDLVLRCLDALAADLTAERVHVTVLDNSRDTLLLHRLGDRAGVTGIDMGGNTGFARACNRGIALGAAPAVLLLNPDTVVAEDAIDTLLRFLADHPDAGVVAPALRNPDGSDQRTARRFPTAAAAVFGRRSVLTRLWPGNRWSGRYLLTDQVDRSRPFRADWVSGAAMLVPRAVIDRVGGLDEGYFLFWEDADWCRRIRSAGLDVWVVPDAVVTHDEGGTRNHGWSTTALRSFHRGAYRYWRLHAAPQWWNPLRWAAAAALTARAAVLIAESSLRDRSLIRRTGAS</sequence>
<reference evidence="1" key="1">
    <citation type="submission" date="2021-01" db="EMBL/GenBank/DDBJ databases">
        <title>YIM 132084 draft genome.</title>
        <authorList>
            <person name="An D."/>
        </authorList>
    </citation>
    <scope>NUCLEOTIDE SEQUENCE</scope>
    <source>
        <strain evidence="1">YIM 132084</strain>
    </source>
</reference>
<evidence type="ECO:0000313" key="1">
    <source>
        <dbReference type="EMBL" id="MBM9469152.1"/>
    </source>
</evidence>
<evidence type="ECO:0000313" key="2">
    <source>
        <dbReference type="Proteomes" id="UP000663792"/>
    </source>
</evidence>
<proteinExistence type="predicted"/>
<dbReference type="Gene3D" id="3.90.550.10">
    <property type="entry name" value="Spore Coat Polysaccharide Biosynthesis Protein SpsA, Chain A"/>
    <property type="match status" value="1"/>
</dbReference>
<comment type="caution">
    <text evidence="1">The sequence shown here is derived from an EMBL/GenBank/DDBJ whole genome shotgun (WGS) entry which is preliminary data.</text>
</comment>
<organism evidence="1 2">
    <name type="scientific">Nakamurella leprariae</name>
    <dbReference type="NCBI Taxonomy" id="2803911"/>
    <lineage>
        <taxon>Bacteria</taxon>
        <taxon>Bacillati</taxon>
        <taxon>Actinomycetota</taxon>
        <taxon>Actinomycetes</taxon>
        <taxon>Nakamurellales</taxon>
        <taxon>Nakamurellaceae</taxon>
        <taxon>Nakamurella</taxon>
    </lineage>
</organism>